<keyword evidence="19" id="KW-1185">Reference proteome</keyword>
<dbReference type="PRINTS" id="PR00986">
    <property type="entry name" value="TRNASYNTHVAL"/>
</dbReference>
<evidence type="ECO:0000259" key="16">
    <source>
        <dbReference type="Pfam" id="PF00133"/>
    </source>
</evidence>
<dbReference type="Gene3D" id="3.90.740.10">
    <property type="entry name" value="Valyl/Leucyl/Isoleucyl-tRNA synthetase, editing domain"/>
    <property type="match status" value="1"/>
</dbReference>
<feature type="compositionally biased region" description="Basic and acidic residues" evidence="15">
    <location>
        <begin position="45"/>
        <end position="56"/>
    </location>
</feature>
<feature type="domain" description="Methionyl/Valyl/Leucyl/Isoleucyl-tRNA synthetase anticodon-binding" evidence="17">
    <location>
        <begin position="787"/>
        <end position="935"/>
    </location>
</feature>
<dbReference type="FunFam" id="3.40.50.620:FF:000078">
    <property type="entry name" value="Valine--tRNA ligase, mitochondrial"/>
    <property type="match status" value="1"/>
</dbReference>
<protein>
    <recommendedName>
        <fullName evidence="12">Valine--tRNA ligase, mitochondrial</fullName>
        <ecNumber evidence="4">6.1.1.9</ecNumber>
    </recommendedName>
    <alternativeName>
        <fullName evidence="11">Valyl-tRNA synthetase</fullName>
    </alternativeName>
</protein>
<dbReference type="InterPro" id="IPR009080">
    <property type="entry name" value="tRNAsynth_Ia_anticodon-bd"/>
</dbReference>
<dbReference type="SUPFAM" id="SSF47323">
    <property type="entry name" value="Anticodon-binding domain of a subclass of class I aminoacyl-tRNA synthetases"/>
    <property type="match status" value="1"/>
</dbReference>
<dbReference type="PANTHER" id="PTHR11946:SF109">
    <property type="entry name" value="VALINE--TRNA LIGASE"/>
    <property type="match status" value="1"/>
</dbReference>
<dbReference type="InterPro" id="IPR002300">
    <property type="entry name" value="aa-tRNA-synth_Ia"/>
</dbReference>
<evidence type="ECO:0000256" key="7">
    <source>
        <dbReference type="ARBA" id="ARBA00022741"/>
    </source>
</evidence>
<evidence type="ECO:0000256" key="12">
    <source>
        <dbReference type="ARBA" id="ARBA00040837"/>
    </source>
</evidence>
<feature type="compositionally biased region" description="Low complexity" evidence="15">
    <location>
        <begin position="57"/>
        <end position="68"/>
    </location>
</feature>
<dbReference type="CDD" id="cd07962">
    <property type="entry name" value="Anticodon_Ia_Val"/>
    <property type="match status" value="1"/>
</dbReference>
<comment type="subcellular location">
    <subcellularLocation>
        <location evidence="2">Cytoplasm</location>
    </subcellularLocation>
    <subcellularLocation>
        <location evidence="1">Mitochondrion</location>
    </subcellularLocation>
</comment>
<evidence type="ECO:0000313" key="18">
    <source>
        <dbReference type="EMBL" id="KAJ7777156.1"/>
    </source>
</evidence>
<dbReference type="Gene3D" id="1.10.730.10">
    <property type="entry name" value="Isoleucyl-tRNA Synthetase, Domain 1"/>
    <property type="match status" value="1"/>
</dbReference>
<dbReference type="PROSITE" id="PS00178">
    <property type="entry name" value="AA_TRNA_LIGASE_I"/>
    <property type="match status" value="1"/>
</dbReference>
<feature type="compositionally biased region" description="Basic and acidic residues" evidence="15">
    <location>
        <begin position="71"/>
        <end position="84"/>
    </location>
</feature>
<dbReference type="Pfam" id="PF08264">
    <property type="entry name" value="Anticodon_1"/>
    <property type="match status" value="1"/>
</dbReference>
<organism evidence="18 19">
    <name type="scientific">Mycena metata</name>
    <dbReference type="NCBI Taxonomy" id="1033252"/>
    <lineage>
        <taxon>Eukaryota</taxon>
        <taxon>Fungi</taxon>
        <taxon>Dikarya</taxon>
        <taxon>Basidiomycota</taxon>
        <taxon>Agaricomycotina</taxon>
        <taxon>Agaricomycetes</taxon>
        <taxon>Agaricomycetidae</taxon>
        <taxon>Agaricales</taxon>
        <taxon>Marasmiineae</taxon>
        <taxon>Mycenaceae</taxon>
        <taxon>Mycena</taxon>
    </lineage>
</organism>
<dbReference type="EMBL" id="JARKIB010000008">
    <property type="protein sequence ID" value="KAJ7777156.1"/>
    <property type="molecule type" value="Genomic_DNA"/>
</dbReference>
<dbReference type="SUPFAM" id="SSF50677">
    <property type="entry name" value="ValRS/IleRS/LeuRS editing domain"/>
    <property type="match status" value="1"/>
</dbReference>
<dbReference type="FunFam" id="1.10.730.10:FF:000009">
    <property type="entry name" value="Valine--tRNA ligase, mitochondrial"/>
    <property type="match status" value="1"/>
</dbReference>
<evidence type="ECO:0000256" key="8">
    <source>
        <dbReference type="ARBA" id="ARBA00022840"/>
    </source>
</evidence>
<dbReference type="Pfam" id="PF00133">
    <property type="entry name" value="tRNA-synt_1"/>
    <property type="match status" value="1"/>
</dbReference>
<evidence type="ECO:0000256" key="14">
    <source>
        <dbReference type="RuleBase" id="RU363035"/>
    </source>
</evidence>
<dbReference type="NCBIfam" id="TIGR00422">
    <property type="entry name" value="valS"/>
    <property type="match status" value="1"/>
</dbReference>
<dbReference type="GO" id="GO:0002161">
    <property type="term" value="F:aminoacyl-tRNA deacylase activity"/>
    <property type="evidence" value="ECO:0007669"/>
    <property type="project" value="InterPro"/>
</dbReference>
<dbReference type="GO" id="GO:0005524">
    <property type="term" value="F:ATP binding"/>
    <property type="evidence" value="ECO:0007669"/>
    <property type="project" value="UniProtKB-KW"/>
</dbReference>
<feature type="region of interest" description="Disordered" evidence="15">
    <location>
        <begin position="23"/>
        <end position="102"/>
    </location>
</feature>
<keyword evidence="5" id="KW-0963">Cytoplasm</keyword>
<dbReference type="InterPro" id="IPR014729">
    <property type="entry name" value="Rossmann-like_a/b/a_fold"/>
</dbReference>
<dbReference type="GO" id="GO:0004832">
    <property type="term" value="F:valine-tRNA ligase activity"/>
    <property type="evidence" value="ECO:0007669"/>
    <property type="project" value="UniProtKB-EC"/>
</dbReference>
<evidence type="ECO:0000256" key="6">
    <source>
        <dbReference type="ARBA" id="ARBA00022598"/>
    </source>
</evidence>
<comment type="caution">
    <text evidence="18">The sequence shown here is derived from an EMBL/GenBank/DDBJ whole genome shotgun (WGS) entry which is preliminary data.</text>
</comment>
<evidence type="ECO:0000256" key="2">
    <source>
        <dbReference type="ARBA" id="ARBA00004496"/>
    </source>
</evidence>
<sequence>MQGLHRLIKLSLLPRRPVPVALRSKMSTVATPAGDAPNPNSKSAAKKEEKRLEKAAKLAAKTAKTSAAPGTDKKVKEKEKKDVEPPFVNNTPPGEKKDLSEPMAAGYNPIAVESAWYDWWQKEGFFAPQFTPDGKVKPEGVFVVPAPPPNVTGSLHIGHALTTAIQDTLIRWNRMLGKTTLFAPGFDHAGISTQSVVEKRLYKTSGQTRHDLGREKFLETVMEWKNDYQDRITRQLHRLGGSYDWDRAVFTMDEKRNKAVIETFCRLHEDGTIYRANRLVHWCVKMNTTLSNLEVNQQQLTGRTMLNVPGYDAKERFEFGVLVSFAYPIEDSDEKIIVATTRPETMLGDTAIAVHPDDPRYKHLHGKFAKHPFVDRRIPIITDGIVVDMEFGTGAVKITPAHDPNDYEAGVRHKLEFINILNDDGTFNANAGETFKGMKRFHARVAVVKALKDAGLYIETKDNPMQIPICSKSGDVVEPVLKPQWWVNCRPMADEAIKRTRAGELVITPKQSENEWYRWLEGIQDWCISRQLWWGHRCPAYFVNIEGADLDKKEGKNWVVGRTLEEATERAKALAGDRKFSLEQDEDVLDTWFSSGLWPFSIMGWPDNTSPDFKNFYPASLLETGWDILFFWVARMVLLGIKLTGKVPFNEVFCHAMIRDAHGRKMSKSLGNVIDPIDVIQGLPLEALHAKLKDGNLDEKEIVKATAGQKKDFPKGIPQCGTDALRFALCAYSAGGRDINLEILRVEGYRKFCNKIFNATKFAMLKLDESFVPEPSAKPTGNESLVEQWILHKLNVAAAEVNTHFADRNFMLATTAAYNFWLYELCDVYIEVMKPMTDEAAPIATRKSAQQTLYTCLDHGLRLLHPIMPFVTEELWQRLPRRPNDPTPSIMLSAFPVFDKAYVFESADQQFNLVFSALKTGRSLAASYNLQSDIQLFLHVQTDKDAALFEPQLSTIVALTKGCKSAKVVREVKDIPEGCGGTVVTPTIAVHVLVRGLVDLDFEIAKCDKKLDLSKMNLQKIVKLESQPDYENTVPADVRLASSEKRKTIEAEISTLELSKSMFVKLK</sequence>
<evidence type="ECO:0000313" key="19">
    <source>
        <dbReference type="Proteomes" id="UP001215598"/>
    </source>
</evidence>
<keyword evidence="7 14" id="KW-0547">Nucleotide-binding</keyword>
<keyword evidence="10 14" id="KW-0030">Aminoacyl-tRNA synthetase</keyword>
<evidence type="ECO:0000256" key="1">
    <source>
        <dbReference type="ARBA" id="ARBA00004173"/>
    </source>
</evidence>
<reference evidence="18" key="1">
    <citation type="submission" date="2023-03" db="EMBL/GenBank/DDBJ databases">
        <title>Massive genome expansion in bonnet fungi (Mycena s.s.) driven by repeated elements and novel gene families across ecological guilds.</title>
        <authorList>
            <consortium name="Lawrence Berkeley National Laboratory"/>
            <person name="Harder C.B."/>
            <person name="Miyauchi S."/>
            <person name="Viragh M."/>
            <person name="Kuo A."/>
            <person name="Thoen E."/>
            <person name="Andreopoulos B."/>
            <person name="Lu D."/>
            <person name="Skrede I."/>
            <person name="Drula E."/>
            <person name="Henrissat B."/>
            <person name="Morin E."/>
            <person name="Kohler A."/>
            <person name="Barry K."/>
            <person name="LaButti K."/>
            <person name="Morin E."/>
            <person name="Salamov A."/>
            <person name="Lipzen A."/>
            <person name="Mereny Z."/>
            <person name="Hegedus B."/>
            <person name="Baldrian P."/>
            <person name="Stursova M."/>
            <person name="Weitz H."/>
            <person name="Taylor A."/>
            <person name="Grigoriev I.V."/>
            <person name="Nagy L.G."/>
            <person name="Martin F."/>
            <person name="Kauserud H."/>
        </authorList>
    </citation>
    <scope>NUCLEOTIDE SEQUENCE</scope>
    <source>
        <strain evidence="18">CBHHK182m</strain>
    </source>
</reference>
<dbReference type="Proteomes" id="UP001215598">
    <property type="component" value="Unassembled WGS sequence"/>
</dbReference>
<dbReference type="InterPro" id="IPR013155">
    <property type="entry name" value="M/V/L/I-tRNA-synth_anticd-bd"/>
</dbReference>
<comment type="similarity">
    <text evidence="3 14">Belongs to the class-I aminoacyl-tRNA synthetase family.</text>
</comment>
<dbReference type="InterPro" id="IPR001412">
    <property type="entry name" value="aa-tRNA-synth_I_CS"/>
</dbReference>
<keyword evidence="6 14" id="KW-0436">Ligase</keyword>
<gene>
    <name evidence="18" type="ORF">B0H16DRAFT_1504506</name>
</gene>
<keyword evidence="8 14" id="KW-0067">ATP-binding</keyword>
<name>A0AAD7K2Y9_9AGAR</name>
<evidence type="ECO:0000259" key="17">
    <source>
        <dbReference type="Pfam" id="PF08264"/>
    </source>
</evidence>
<dbReference type="PANTHER" id="PTHR11946">
    <property type="entry name" value="VALYL-TRNA SYNTHETASES"/>
    <property type="match status" value="1"/>
</dbReference>
<comment type="catalytic activity">
    <reaction evidence="13">
        <text>tRNA(Val) + L-valine + ATP = L-valyl-tRNA(Val) + AMP + diphosphate</text>
        <dbReference type="Rhea" id="RHEA:10704"/>
        <dbReference type="Rhea" id="RHEA-COMP:9672"/>
        <dbReference type="Rhea" id="RHEA-COMP:9708"/>
        <dbReference type="ChEBI" id="CHEBI:30616"/>
        <dbReference type="ChEBI" id="CHEBI:33019"/>
        <dbReference type="ChEBI" id="CHEBI:57762"/>
        <dbReference type="ChEBI" id="CHEBI:78442"/>
        <dbReference type="ChEBI" id="CHEBI:78537"/>
        <dbReference type="ChEBI" id="CHEBI:456215"/>
        <dbReference type="EC" id="6.1.1.9"/>
    </reaction>
</comment>
<dbReference type="FunFam" id="3.90.740.10:FF:000005">
    <property type="entry name" value="Valine--tRNA ligase, mitochondrial"/>
    <property type="match status" value="1"/>
</dbReference>
<dbReference type="InterPro" id="IPR009008">
    <property type="entry name" value="Val/Leu/Ile-tRNA-synth_edit"/>
</dbReference>
<dbReference type="GO" id="GO:0006438">
    <property type="term" value="P:valyl-tRNA aminoacylation"/>
    <property type="evidence" value="ECO:0007669"/>
    <property type="project" value="InterPro"/>
</dbReference>
<proteinExistence type="inferred from homology"/>
<feature type="domain" description="Aminoacyl-tRNA synthetase class Ia" evidence="16">
    <location>
        <begin position="116"/>
        <end position="741"/>
    </location>
</feature>
<accession>A0AAD7K2Y9</accession>
<dbReference type="SUPFAM" id="SSF52374">
    <property type="entry name" value="Nucleotidylyl transferase"/>
    <property type="match status" value="1"/>
</dbReference>
<keyword evidence="9 14" id="KW-0648">Protein biosynthesis</keyword>
<dbReference type="NCBIfam" id="NF004349">
    <property type="entry name" value="PRK05729.1"/>
    <property type="match status" value="1"/>
</dbReference>
<dbReference type="InterPro" id="IPR033705">
    <property type="entry name" value="Anticodon_Ia_Val"/>
</dbReference>
<dbReference type="FunFam" id="3.40.50.620:FF:000020">
    <property type="entry name" value="Valine--tRNA ligase, mitochondrial"/>
    <property type="match status" value="1"/>
</dbReference>
<dbReference type="GO" id="GO:0005829">
    <property type="term" value="C:cytosol"/>
    <property type="evidence" value="ECO:0007669"/>
    <property type="project" value="TreeGrafter"/>
</dbReference>
<dbReference type="Gene3D" id="3.40.50.620">
    <property type="entry name" value="HUPs"/>
    <property type="match status" value="2"/>
</dbReference>
<dbReference type="GO" id="GO:0005739">
    <property type="term" value="C:mitochondrion"/>
    <property type="evidence" value="ECO:0007669"/>
    <property type="project" value="UniProtKB-SubCell"/>
</dbReference>
<evidence type="ECO:0000256" key="5">
    <source>
        <dbReference type="ARBA" id="ARBA00022490"/>
    </source>
</evidence>
<dbReference type="CDD" id="cd00817">
    <property type="entry name" value="ValRS_core"/>
    <property type="match status" value="1"/>
</dbReference>
<evidence type="ECO:0000256" key="13">
    <source>
        <dbReference type="ARBA" id="ARBA00047552"/>
    </source>
</evidence>
<dbReference type="AlphaFoldDB" id="A0AAD7K2Y9"/>
<dbReference type="EC" id="6.1.1.9" evidence="4"/>
<evidence type="ECO:0000256" key="4">
    <source>
        <dbReference type="ARBA" id="ARBA00013169"/>
    </source>
</evidence>
<dbReference type="InterPro" id="IPR002303">
    <property type="entry name" value="Valyl-tRNA_ligase"/>
</dbReference>
<evidence type="ECO:0000256" key="10">
    <source>
        <dbReference type="ARBA" id="ARBA00023146"/>
    </source>
</evidence>
<evidence type="ECO:0000256" key="3">
    <source>
        <dbReference type="ARBA" id="ARBA00005594"/>
    </source>
</evidence>
<evidence type="ECO:0000256" key="9">
    <source>
        <dbReference type="ARBA" id="ARBA00022917"/>
    </source>
</evidence>
<evidence type="ECO:0000256" key="11">
    <source>
        <dbReference type="ARBA" id="ARBA00029936"/>
    </source>
</evidence>
<evidence type="ECO:0000256" key="15">
    <source>
        <dbReference type="SAM" id="MobiDB-lite"/>
    </source>
</evidence>
<dbReference type="HAMAP" id="MF_02004">
    <property type="entry name" value="Val_tRNA_synth_type1"/>
    <property type="match status" value="1"/>
</dbReference>